<accession>A0AAW1IJ61</accession>
<protein>
    <submittedName>
        <fullName evidence="1">Uncharacterized protein</fullName>
    </submittedName>
</protein>
<evidence type="ECO:0000313" key="1">
    <source>
        <dbReference type="EMBL" id="KAK9689413.1"/>
    </source>
</evidence>
<evidence type="ECO:0000313" key="2">
    <source>
        <dbReference type="Proteomes" id="UP001443914"/>
    </source>
</evidence>
<dbReference type="AlphaFoldDB" id="A0AAW1IJ61"/>
<gene>
    <name evidence="1" type="ORF">RND81_09G057900</name>
</gene>
<name>A0AAW1IJ61_SAPOF</name>
<proteinExistence type="predicted"/>
<sequence length="101" mass="11611">MFLPLCFPTTNSTFPLPLTFSASSLHFPLPDTFCFSKTDSLSGPFSLEVLRPLTLTVCSFLFSLYTRLFFHSLFLPFSLNTHLLFHCPFLPFPLNSHFLFH</sequence>
<keyword evidence="2" id="KW-1185">Reference proteome</keyword>
<dbReference type="Proteomes" id="UP001443914">
    <property type="component" value="Unassembled WGS sequence"/>
</dbReference>
<organism evidence="1 2">
    <name type="scientific">Saponaria officinalis</name>
    <name type="common">Common soapwort</name>
    <name type="synonym">Lychnis saponaria</name>
    <dbReference type="NCBI Taxonomy" id="3572"/>
    <lineage>
        <taxon>Eukaryota</taxon>
        <taxon>Viridiplantae</taxon>
        <taxon>Streptophyta</taxon>
        <taxon>Embryophyta</taxon>
        <taxon>Tracheophyta</taxon>
        <taxon>Spermatophyta</taxon>
        <taxon>Magnoliopsida</taxon>
        <taxon>eudicotyledons</taxon>
        <taxon>Gunneridae</taxon>
        <taxon>Pentapetalae</taxon>
        <taxon>Caryophyllales</taxon>
        <taxon>Caryophyllaceae</taxon>
        <taxon>Caryophylleae</taxon>
        <taxon>Saponaria</taxon>
    </lineage>
</organism>
<reference evidence="1" key="1">
    <citation type="submission" date="2024-03" db="EMBL/GenBank/DDBJ databases">
        <title>WGS assembly of Saponaria officinalis var. Norfolk2.</title>
        <authorList>
            <person name="Jenkins J."/>
            <person name="Shu S."/>
            <person name="Grimwood J."/>
            <person name="Barry K."/>
            <person name="Goodstein D."/>
            <person name="Schmutz J."/>
            <person name="Leebens-Mack J."/>
            <person name="Osbourn A."/>
        </authorList>
    </citation>
    <scope>NUCLEOTIDE SEQUENCE [LARGE SCALE GENOMIC DNA]</scope>
    <source>
        <strain evidence="1">JIC</strain>
    </source>
</reference>
<comment type="caution">
    <text evidence="1">The sequence shown here is derived from an EMBL/GenBank/DDBJ whole genome shotgun (WGS) entry which is preliminary data.</text>
</comment>
<dbReference type="EMBL" id="JBDFQZ010000009">
    <property type="protein sequence ID" value="KAK9689413.1"/>
    <property type="molecule type" value="Genomic_DNA"/>
</dbReference>